<evidence type="ECO:0000256" key="6">
    <source>
        <dbReference type="SAM" id="Phobius"/>
    </source>
</evidence>
<keyword evidence="2 6" id="KW-0812">Transmembrane</keyword>
<dbReference type="FunCoup" id="A0A059AIZ7">
    <property type="interactions" value="884"/>
</dbReference>
<dbReference type="KEGG" id="egr:104423118"/>
<dbReference type="InterPro" id="IPR044839">
    <property type="entry name" value="NDR1-like"/>
</dbReference>
<dbReference type="eggNOG" id="ENOG502S0SZ">
    <property type="taxonomic scope" value="Eukaryota"/>
</dbReference>
<keyword evidence="4 6" id="KW-0472">Membrane</keyword>
<dbReference type="PANTHER" id="PTHR31234:SF69">
    <property type="entry name" value="EXPRESSED PROTEIN"/>
    <property type="match status" value="1"/>
</dbReference>
<organism evidence="8">
    <name type="scientific">Eucalyptus grandis</name>
    <name type="common">Flooded gum</name>
    <dbReference type="NCBI Taxonomy" id="71139"/>
    <lineage>
        <taxon>Eukaryota</taxon>
        <taxon>Viridiplantae</taxon>
        <taxon>Streptophyta</taxon>
        <taxon>Embryophyta</taxon>
        <taxon>Tracheophyta</taxon>
        <taxon>Spermatophyta</taxon>
        <taxon>Magnoliopsida</taxon>
        <taxon>eudicotyledons</taxon>
        <taxon>Gunneridae</taxon>
        <taxon>Pentapetalae</taxon>
        <taxon>rosids</taxon>
        <taxon>malvids</taxon>
        <taxon>Myrtales</taxon>
        <taxon>Myrtaceae</taxon>
        <taxon>Myrtoideae</taxon>
        <taxon>Eucalypteae</taxon>
        <taxon>Eucalyptus</taxon>
    </lineage>
</organism>
<dbReference type="GO" id="GO:0016020">
    <property type="term" value="C:membrane"/>
    <property type="evidence" value="ECO:0007669"/>
    <property type="project" value="UniProtKB-SubCell"/>
</dbReference>
<dbReference type="Gramene" id="KCW53734">
    <property type="protein sequence ID" value="KCW53734"/>
    <property type="gene ID" value="EUGRSUZ_J02990"/>
</dbReference>
<evidence type="ECO:0000256" key="1">
    <source>
        <dbReference type="ARBA" id="ARBA00004167"/>
    </source>
</evidence>
<evidence type="ECO:0000256" key="4">
    <source>
        <dbReference type="ARBA" id="ARBA00023136"/>
    </source>
</evidence>
<reference evidence="8" key="1">
    <citation type="submission" date="2013-07" db="EMBL/GenBank/DDBJ databases">
        <title>The genome of Eucalyptus grandis.</title>
        <authorList>
            <person name="Schmutz J."/>
            <person name="Hayes R."/>
            <person name="Myburg A."/>
            <person name="Tuskan G."/>
            <person name="Grattapaglia D."/>
            <person name="Rokhsar D.S."/>
        </authorList>
    </citation>
    <scope>NUCLEOTIDE SEQUENCE</scope>
    <source>
        <tissue evidence="8">Leaf extractions</tissue>
    </source>
</reference>
<evidence type="ECO:0000256" key="2">
    <source>
        <dbReference type="ARBA" id="ARBA00022692"/>
    </source>
</evidence>
<sequence length="236" mass="26192">MDQSKPDPTPPPPPPPPPAPGFYYTPLPPQPSDQHYVVLPLYYPRRRRRCGTLACALLSVSSLLLLAALAYVLWPSDPRLKIERLWPTRVRIRTLPVLAVDISMLATIRVRNADAYWMDYRSLDVAVGYRGKMLGRVTSGGGRVRAFGSSYVDAALELNGVEVLAEAAFLLEDLAKGSVPFDTLTEVEGQLGLWFFRFPLKAKVSCEVLVNTKNQTIVRQSCYPERLGSSMASLQS</sequence>
<dbReference type="InterPro" id="IPR004864">
    <property type="entry name" value="LEA_2"/>
</dbReference>
<evidence type="ECO:0000256" key="5">
    <source>
        <dbReference type="SAM" id="MobiDB-lite"/>
    </source>
</evidence>
<protein>
    <recommendedName>
        <fullName evidence="7">Late embryogenesis abundant protein LEA-2 subgroup domain-containing protein</fullName>
    </recommendedName>
</protein>
<accession>A0A059AIZ7</accession>
<dbReference type="Pfam" id="PF03168">
    <property type="entry name" value="LEA_2"/>
    <property type="match status" value="1"/>
</dbReference>
<dbReference type="OMA" id="NFRIGRS"/>
<name>A0A059AIZ7_EUCGR</name>
<evidence type="ECO:0000259" key="7">
    <source>
        <dbReference type="Pfam" id="PF03168"/>
    </source>
</evidence>
<dbReference type="OrthoDB" id="1414122at2759"/>
<keyword evidence="3 6" id="KW-1133">Transmembrane helix</keyword>
<dbReference type="EMBL" id="KK198762">
    <property type="protein sequence ID" value="KCW53734.1"/>
    <property type="molecule type" value="Genomic_DNA"/>
</dbReference>
<dbReference type="AlphaFoldDB" id="A0A059AIZ7"/>
<feature type="compositionally biased region" description="Pro residues" evidence="5">
    <location>
        <begin position="7"/>
        <end position="21"/>
    </location>
</feature>
<evidence type="ECO:0000256" key="3">
    <source>
        <dbReference type="ARBA" id="ARBA00022989"/>
    </source>
</evidence>
<dbReference type="GO" id="GO:0098542">
    <property type="term" value="P:defense response to other organism"/>
    <property type="evidence" value="ECO:0007669"/>
    <property type="project" value="InterPro"/>
</dbReference>
<proteinExistence type="predicted"/>
<dbReference type="PANTHER" id="PTHR31234">
    <property type="entry name" value="LATE EMBRYOGENESIS ABUNDANT (LEA) HYDROXYPROLINE-RICH GLYCOPROTEIN FAMILY"/>
    <property type="match status" value="1"/>
</dbReference>
<feature type="region of interest" description="Disordered" evidence="5">
    <location>
        <begin position="1"/>
        <end position="21"/>
    </location>
</feature>
<gene>
    <name evidence="8" type="ORF">EUGRSUZ_J02990</name>
</gene>
<feature type="domain" description="Late embryogenesis abundant protein LEA-2 subgroup" evidence="7">
    <location>
        <begin position="107"/>
        <end position="205"/>
    </location>
</feature>
<comment type="subcellular location">
    <subcellularLocation>
        <location evidence="1">Membrane</location>
        <topology evidence="1">Single-pass membrane protein</topology>
    </subcellularLocation>
</comment>
<evidence type="ECO:0000313" key="8">
    <source>
        <dbReference type="EMBL" id="KCW53734.1"/>
    </source>
</evidence>
<dbReference type="STRING" id="71139.A0A059AIZ7"/>
<feature type="transmembrane region" description="Helical" evidence="6">
    <location>
        <begin position="53"/>
        <end position="74"/>
    </location>
</feature>
<dbReference type="InParanoid" id="A0A059AIZ7"/>